<dbReference type="SUPFAM" id="SSF46785">
    <property type="entry name" value="Winged helix' DNA-binding domain"/>
    <property type="match status" value="1"/>
</dbReference>
<dbReference type="GO" id="GO:0003700">
    <property type="term" value="F:DNA-binding transcription factor activity"/>
    <property type="evidence" value="ECO:0007669"/>
    <property type="project" value="InterPro"/>
</dbReference>
<dbReference type="FunFam" id="1.10.10.10:FF:000001">
    <property type="entry name" value="LysR family transcriptional regulator"/>
    <property type="match status" value="1"/>
</dbReference>
<organism evidence="6 7">
    <name type="scientific">Shouchella clausii</name>
    <name type="common">Alkalihalobacillus clausii</name>
    <dbReference type="NCBI Taxonomy" id="79880"/>
    <lineage>
        <taxon>Bacteria</taxon>
        <taxon>Bacillati</taxon>
        <taxon>Bacillota</taxon>
        <taxon>Bacilli</taxon>
        <taxon>Bacillales</taxon>
        <taxon>Bacillaceae</taxon>
        <taxon>Shouchella</taxon>
    </lineage>
</organism>
<feature type="domain" description="HTH lysR-type" evidence="5">
    <location>
        <begin position="1"/>
        <end position="60"/>
    </location>
</feature>
<gene>
    <name evidence="6" type="ORF">CHH61_21565</name>
</gene>
<evidence type="ECO:0000259" key="5">
    <source>
        <dbReference type="PROSITE" id="PS50931"/>
    </source>
</evidence>
<dbReference type="GO" id="GO:0032993">
    <property type="term" value="C:protein-DNA complex"/>
    <property type="evidence" value="ECO:0007669"/>
    <property type="project" value="TreeGrafter"/>
</dbReference>
<dbReference type="PROSITE" id="PS50931">
    <property type="entry name" value="HTH_LYSR"/>
    <property type="match status" value="1"/>
</dbReference>
<dbReference type="GeneID" id="86925063"/>
<dbReference type="Gene3D" id="3.40.190.10">
    <property type="entry name" value="Periplasmic binding protein-like II"/>
    <property type="match status" value="2"/>
</dbReference>
<dbReference type="RefSeq" id="WP_094423629.1">
    <property type="nucleotide sequence ID" value="NZ_CP019985.1"/>
</dbReference>
<evidence type="ECO:0000313" key="6">
    <source>
        <dbReference type="EMBL" id="PAF23866.1"/>
    </source>
</evidence>
<evidence type="ECO:0000256" key="1">
    <source>
        <dbReference type="ARBA" id="ARBA00009437"/>
    </source>
</evidence>
<evidence type="ECO:0000256" key="2">
    <source>
        <dbReference type="ARBA" id="ARBA00023015"/>
    </source>
</evidence>
<dbReference type="Gene3D" id="1.10.10.10">
    <property type="entry name" value="Winged helix-like DNA-binding domain superfamily/Winged helix DNA-binding domain"/>
    <property type="match status" value="1"/>
</dbReference>
<dbReference type="PANTHER" id="PTHR30346:SF0">
    <property type="entry name" value="HCA OPERON TRANSCRIPTIONAL ACTIVATOR HCAR"/>
    <property type="match status" value="1"/>
</dbReference>
<dbReference type="PRINTS" id="PR00039">
    <property type="entry name" value="HTHLYSR"/>
</dbReference>
<sequence length="311" mass="35043">MNINYLTLRSFLEIAKHLNFSKSAHQLNISQPALSQKIKALEEELGVLLLNRSKNQVTLTKEGEFLYRTLVPSFTNIDSSFKHLQQFKSVPKPVLHIAATPSAAMSIVPTLIKRLKEQHPLLEFNILETLSSQALDYIKKGDFDMALIRTPVDISAEFQQPLRWRTVTRSPLSVAVAKEHIISGYNEVDLNELKEEDFLHYDPKTSSTLYYLMEYACMSAGFSPKIVAKGAEFMSRAVLISNGIGISIIPEDMIQLYSAYEIKAVPIKDISVMSSISMVWNESSDNDILRDARKIINESFSAPISSAYNHI</sequence>
<dbReference type="AlphaFoldDB" id="A0A268RVT8"/>
<evidence type="ECO:0000313" key="7">
    <source>
        <dbReference type="Proteomes" id="UP000216133"/>
    </source>
</evidence>
<keyword evidence="4" id="KW-0804">Transcription</keyword>
<dbReference type="Proteomes" id="UP000216133">
    <property type="component" value="Unassembled WGS sequence"/>
</dbReference>
<reference evidence="6 7" key="1">
    <citation type="submission" date="2017-07" db="EMBL/GenBank/DDBJ databases">
        <title>Isolation and whole genome analysis of endospore-forming bacteria from heroin.</title>
        <authorList>
            <person name="Kalinowski J."/>
            <person name="Ahrens B."/>
            <person name="Al-Dilaimi A."/>
            <person name="Winkler A."/>
            <person name="Wibberg D."/>
            <person name="Schleenbecker U."/>
            <person name="Ruckert C."/>
            <person name="Wolfel R."/>
            <person name="Grass G."/>
        </authorList>
    </citation>
    <scope>NUCLEOTIDE SEQUENCE [LARGE SCALE GENOMIC DNA]</scope>
    <source>
        <strain evidence="6 7">7523-2</strain>
    </source>
</reference>
<dbReference type="Pfam" id="PF03466">
    <property type="entry name" value="LysR_substrate"/>
    <property type="match status" value="1"/>
</dbReference>
<dbReference type="Pfam" id="PF00126">
    <property type="entry name" value="HTH_1"/>
    <property type="match status" value="1"/>
</dbReference>
<keyword evidence="3" id="KW-0238">DNA-binding</keyword>
<proteinExistence type="inferred from homology"/>
<dbReference type="SUPFAM" id="SSF53850">
    <property type="entry name" value="Periplasmic binding protein-like II"/>
    <property type="match status" value="1"/>
</dbReference>
<dbReference type="EMBL" id="NPBS01000141">
    <property type="protein sequence ID" value="PAF23866.1"/>
    <property type="molecule type" value="Genomic_DNA"/>
</dbReference>
<comment type="similarity">
    <text evidence="1">Belongs to the LysR transcriptional regulatory family.</text>
</comment>
<dbReference type="CDD" id="cd08414">
    <property type="entry name" value="PBP2_LTTR_aromatics_like"/>
    <property type="match status" value="1"/>
</dbReference>
<comment type="caution">
    <text evidence="6">The sequence shown here is derived from an EMBL/GenBank/DDBJ whole genome shotgun (WGS) entry which is preliminary data.</text>
</comment>
<accession>A0A268RVT8</accession>
<dbReference type="InterPro" id="IPR000847">
    <property type="entry name" value="LysR_HTH_N"/>
</dbReference>
<protein>
    <submittedName>
        <fullName evidence="6">LysR family transcriptional regulator</fullName>
    </submittedName>
</protein>
<dbReference type="InterPro" id="IPR005119">
    <property type="entry name" value="LysR_subst-bd"/>
</dbReference>
<evidence type="ECO:0000256" key="3">
    <source>
        <dbReference type="ARBA" id="ARBA00023125"/>
    </source>
</evidence>
<dbReference type="GO" id="GO:0003677">
    <property type="term" value="F:DNA binding"/>
    <property type="evidence" value="ECO:0007669"/>
    <property type="project" value="UniProtKB-KW"/>
</dbReference>
<dbReference type="PANTHER" id="PTHR30346">
    <property type="entry name" value="TRANSCRIPTIONAL DUAL REGULATOR HCAR-RELATED"/>
    <property type="match status" value="1"/>
</dbReference>
<name>A0A268RVT8_SHOCL</name>
<evidence type="ECO:0000256" key="4">
    <source>
        <dbReference type="ARBA" id="ARBA00023163"/>
    </source>
</evidence>
<dbReference type="InterPro" id="IPR036390">
    <property type="entry name" value="WH_DNA-bd_sf"/>
</dbReference>
<dbReference type="InterPro" id="IPR036388">
    <property type="entry name" value="WH-like_DNA-bd_sf"/>
</dbReference>
<keyword evidence="2" id="KW-0805">Transcription regulation</keyword>